<comment type="caution">
    <text evidence="1">The sequence shown here is derived from an EMBL/GenBank/DDBJ whole genome shotgun (WGS) entry which is preliminary data.</text>
</comment>
<sequence length="73" mass="9047">MKRTFVQKLLQNRMEKNKRKPLNIEIKSFLKSILIKLKIFHFRWDRFYFCNKEILTKIPYKTFEFGIVTKTAF</sequence>
<gene>
    <name evidence="1" type="ORF">LEP1GSC035_0897</name>
</gene>
<evidence type="ECO:0000313" key="2">
    <source>
        <dbReference type="Proteomes" id="UP000012099"/>
    </source>
</evidence>
<organism evidence="1 2">
    <name type="scientific">Leptospira noguchii str. 2007001578</name>
    <dbReference type="NCBI Taxonomy" id="1049974"/>
    <lineage>
        <taxon>Bacteria</taxon>
        <taxon>Pseudomonadati</taxon>
        <taxon>Spirochaetota</taxon>
        <taxon>Spirochaetia</taxon>
        <taxon>Leptospirales</taxon>
        <taxon>Leptospiraceae</taxon>
        <taxon>Leptospira</taxon>
    </lineage>
</organism>
<protein>
    <submittedName>
        <fullName evidence="1">Uncharacterized protein</fullName>
    </submittedName>
</protein>
<dbReference type="EMBL" id="AHMH02000111">
    <property type="protein sequence ID" value="EMM99707.1"/>
    <property type="molecule type" value="Genomic_DNA"/>
</dbReference>
<keyword evidence="2" id="KW-1185">Reference proteome</keyword>
<name>A0ABN0IYQ3_9LEPT</name>
<reference evidence="1 2" key="1">
    <citation type="submission" date="2013-01" db="EMBL/GenBank/DDBJ databases">
        <authorList>
            <person name="Harkins D.M."/>
            <person name="Durkin A.S."/>
            <person name="Brinkac L.M."/>
            <person name="Haft D.H."/>
            <person name="Selengut J.D."/>
            <person name="Sanka R."/>
            <person name="DePew J."/>
            <person name="Purushe J."/>
            <person name="Whelen A.C."/>
            <person name="Vinetz J.M."/>
            <person name="Sutton G.G."/>
            <person name="Nierman W.C."/>
            <person name="Fouts D.E."/>
        </authorList>
    </citation>
    <scope>NUCLEOTIDE SEQUENCE [LARGE SCALE GENOMIC DNA]</scope>
    <source>
        <strain evidence="1 2">2007001578</strain>
    </source>
</reference>
<dbReference type="Proteomes" id="UP000012099">
    <property type="component" value="Unassembled WGS sequence"/>
</dbReference>
<accession>A0ABN0IYQ3</accession>
<proteinExistence type="predicted"/>
<evidence type="ECO:0000313" key="1">
    <source>
        <dbReference type="EMBL" id="EMM99707.1"/>
    </source>
</evidence>